<dbReference type="EMBL" id="BQNB010020037">
    <property type="protein sequence ID" value="GJT91647.1"/>
    <property type="molecule type" value="Genomic_DNA"/>
</dbReference>
<protein>
    <submittedName>
        <fullName evidence="1">Uncharacterized protein</fullName>
    </submittedName>
</protein>
<evidence type="ECO:0000313" key="2">
    <source>
        <dbReference type="Proteomes" id="UP001151760"/>
    </source>
</evidence>
<dbReference type="PANTHER" id="PTHR33116:SF79">
    <property type="entry name" value="REVERSE TRANSCRIPTASE DOMAIN, ZINC FINGER, CCHC-TYPE-RELATED"/>
    <property type="match status" value="1"/>
</dbReference>
<sequence length="201" mass="23271">MDYDILALQRFEKKLSTWKIKLLSIGGRSTLIKSVLGSLDNNVKKMHWVKWDSVLSSKENGGLDIGSFEAFNKALLYKWKWRLYREPNALWVKIIKSVHGDYAGFITNRASDSNQRGVWRSILDQDCLIANRWIDNKGSWQWRHAVLRGASCSHLSDLERLLTSVNLTNSPDYWSWNIGGDLCFSVRQARWTIDAHTLQEI</sequence>
<proteinExistence type="predicted"/>
<keyword evidence="2" id="KW-1185">Reference proteome</keyword>
<gene>
    <name evidence="1" type="ORF">Tco_1080492</name>
</gene>
<evidence type="ECO:0000313" key="1">
    <source>
        <dbReference type="EMBL" id="GJT91647.1"/>
    </source>
</evidence>
<reference evidence="1" key="2">
    <citation type="submission" date="2022-01" db="EMBL/GenBank/DDBJ databases">
        <authorList>
            <person name="Yamashiro T."/>
            <person name="Shiraishi A."/>
            <person name="Satake H."/>
            <person name="Nakayama K."/>
        </authorList>
    </citation>
    <scope>NUCLEOTIDE SEQUENCE</scope>
</reference>
<comment type="caution">
    <text evidence="1">The sequence shown here is derived from an EMBL/GenBank/DDBJ whole genome shotgun (WGS) entry which is preliminary data.</text>
</comment>
<accession>A0ABQ5HWG9</accession>
<organism evidence="1 2">
    <name type="scientific">Tanacetum coccineum</name>
    <dbReference type="NCBI Taxonomy" id="301880"/>
    <lineage>
        <taxon>Eukaryota</taxon>
        <taxon>Viridiplantae</taxon>
        <taxon>Streptophyta</taxon>
        <taxon>Embryophyta</taxon>
        <taxon>Tracheophyta</taxon>
        <taxon>Spermatophyta</taxon>
        <taxon>Magnoliopsida</taxon>
        <taxon>eudicotyledons</taxon>
        <taxon>Gunneridae</taxon>
        <taxon>Pentapetalae</taxon>
        <taxon>asterids</taxon>
        <taxon>campanulids</taxon>
        <taxon>Asterales</taxon>
        <taxon>Asteraceae</taxon>
        <taxon>Asteroideae</taxon>
        <taxon>Anthemideae</taxon>
        <taxon>Anthemidinae</taxon>
        <taxon>Tanacetum</taxon>
    </lineage>
</organism>
<dbReference type="PANTHER" id="PTHR33116">
    <property type="entry name" value="REVERSE TRANSCRIPTASE ZINC-BINDING DOMAIN-CONTAINING PROTEIN-RELATED-RELATED"/>
    <property type="match status" value="1"/>
</dbReference>
<name>A0ABQ5HWG9_9ASTR</name>
<dbReference type="Proteomes" id="UP001151760">
    <property type="component" value="Unassembled WGS sequence"/>
</dbReference>
<reference evidence="1" key="1">
    <citation type="journal article" date="2022" name="Int. J. Mol. Sci.">
        <title>Draft Genome of Tanacetum Coccineum: Genomic Comparison of Closely Related Tanacetum-Family Plants.</title>
        <authorList>
            <person name="Yamashiro T."/>
            <person name="Shiraishi A."/>
            <person name="Nakayama K."/>
            <person name="Satake H."/>
        </authorList>
    </citation>
    <scope>NUCLEOTIDE SEQUENCE</scope>
</reference>